<dbReference type="Proteomes" id="UP000640335">
    <property type="component" value="Unassembled WGS sequence"/>
</dbReference>
<keyword evidence="2" id="KW-0175">Coiled coil</keyword>
<proteinExistence type="predicted"/>
<keyword evidence="3" id="KW-0966">Cell projection</keyword>
<evidence type="ECO:0000256" key="2">
    <source>
        <dbReference type="SAM" id="Coils"/>
    </source>
</evidence>
<dbReference type="Pfam" id="PF05130">
    <property type="entry name" value="FlgN"/>
    <property type="match status" value="1"/>
</dbReference>
<name>A0ABR8Q7F1_9CLOT</name>
<dbReference type="Gene3D" id="1.20.58.300">
    <property type="entry name" value="FlgN-like"/>
    <property type="match status" value="1"/>
</dbReference>
<dbReference type="EMBL" id="JACSQZ010000074">
    <property type="protein sequence ID" value="MBD7916347.1"/>
    <property type="molecule type" value="Genomic_DNA"/>
</dbReference>
<dbReference type="InterPro" id="IPR007809">
    <property type="entry name" value="FlgN-like"/>
</dbReference>
<dbReference type="InterPro" id="IPR036679">
    <property type="entry name" value="FlgN-like_sf"/>
</dbReference>
<evidence type="ECO:0000256" key="1">
    <source>
        <dbReference type="ARBA" id="ARBA00022795"/>
    </source>
</evidence>
<keyword evidence="1" id="KW-1005">Bacterial flagellum biogenesis</keyword>
<evidence type="ECO:0000313" key="4">
    <source>
        <dbReference type="Proteomes" id="UP000640335"/>
    </source>
</evidence>
<gene>
    <name evidence="3" type="ORF">H9660_14460</name>
</gene>
<feature type="coiled-coil region" evidence="2">
    <location>
        <begin position="2"/>
        <end position="58"/>
    </location>
</feature>
<accession>A0ABR8Q7F1</accession>
<dbReference type="SUPFAM" id="SSF140566">
    <property type="entry name" value="FlgN-like"/>
    <property type="match status" value="1"/>
</dbReference>
<organism evidence="3 4">
    <name type="scientific">Clostridium gallinarum</name>
    <dbReference type="NCBI Taxonomy" id="2762246"/>
    <lineage>
        <taxon>Bacteria</taxon>
        <taxon>Bacillati</taxon>
        <taxon>Bacillota</taxon>
        <taxon>Clostridia</taxon>
        <taxon>Eubacteriales</taxon>
        <taxon>Clostridiaceae</taxon>
        <taxon>Clostridium</taxon>
    </lineage>
</organism>
<keyword evidence="3" id="KW-0969">Cilium</keyword>
<evidence type="ECO:0000313" key="3">
    <source>
        <dbReference type="EMBL" id="MBD7916347.1"/>
    </source>
</evidence>
<comment type="caution">
    <text evidence="3">The sequence shown here is derived from an EMBL/GenBank/DDBJ whole genome shotgun (WGS) entry which is preliminary data.</text>
</comment>
<reference evidence="3 4" key="1">
    <citation type="submission" date="2020-08" db="EMBL/GenBank/DDBJ databases">
        <title>A Genomic Blueprint of the Chicken Gut Microbiome.</title>
        <authorList>
            <person name="Gilroy R."/>
            <person name="Ravi A."/>
            <person name="Getino M."/>
            <person name="Pursley I."/>
            <person name="Horton D.L."/>
            <person name="Alikhan N.-F."/>
            <person name="Baker D."/>
            <person name="Gharbi K."/>
            <person name="Hall N."/>
            <person name="Watson M."/>
            <person name="Adriaenssens E.M."/>
            <person name="Foster-Nyarko E."/>
            <person name="Jarju S."/>
            <person name="Secka A."/>
            <person name="Antonio M."/>
            <person name="Oren A."/>
            <person name="Chaudhuri R."/>
            <person name="La Ragione R.M."/>
            <person name="Hildebrand F."/>
            <person name="Pallen M.J."/>
        </authorList>
    </citation>
    <scope>NUCLEOTIDE SEQUENCE [LARGE SCALE GENOMIC DNA]</scope>
    <source>
        <strain evidence="3 4">Sa3CUN1</strain>
    </source>
</reference>
<keyword evidence="4" id="KW-1185">Reference proteome</keyword>
<sequence length="136" mass="16034">MMKNLKDILHFEEEKLRELLSLLDKQYKLIINKDIFGMEAVVEEIKLQNREVAEAEVERRKFLGNVSIGDYIKNSKNEDLDNCYRSIKKLLNEMVLQKDTNELLIRQQLGFTNKILNIINPKKDAATYNSYGNIRR</sequence>
<protein>
    <submittedName>
        <fullName evidence="3">Flagellar protein FlgN</fullName>
    </submittedName>
</protein>
<keyword evidence="3" id="KW-0282">Flagellum</keyword>